<dbReference type="Proteomes" id="UP000006512">
    <property type="component" value="Unassembled WGS sequence"/>
</dbReference>
<evidence type="ECO:0000313" key="4">
    <source>
        <dbReference type="Proteomes" id="UP000006512"/>
    </source>
</evidence>
<accession>F4QNN4</accession>
<proteinExistence type="predicted"/>
<organism evidence="3 4">
    <name type="scientific">Asticcacaulis biprosthecium C19</name>
    <dbReference type="NCBI Taxonomy" id="715226"/>
    <lineage>
        <taxon>Bacteria</taxon>
        <taxon>Pseudomonadati</taxon>
        <taxon>Pseudomonadota</taxon>
        <taxon>Alphaproteobacteria</taxon>
        <taxon>Caulobacterales</taxon>
        <taxon>Caulobacteraceae</taxon>
        <taxon>Asticcacaulis</taxon>
    </lineage>
</organism>
<reference evidence="4" key="1">
    <citation type="submission" date="2011-03" db="EMBL/GenBank/DDBJ databases">
        <title>Draft genome sequence of Brevundimonas diminuta.</title>
        <authorList>
            <person name="Brown P.J.B."/>
            <person name="Buechlein A."/>
            <person name="Hemmerich C."/>
            <person name="Brun Y.V."/>
        </authorList>
    </citation>
    <scope>NUCLEOTIDE SEQUENCE [LARGE SCALE GENOMIC DNA]</scope>
    <source>
        <strain evidence="4">C19</strain>
    </source>
</reference>
<dbReference type="InterPro" id="IPR002656">
    <property type="entry name" value="Acyl_transf_3_dom"/>
</dbReference>
<feature type="domain" description="Acyltransferase 3" evidence="2">
    <location>
        <begin position="14"/>
        <end position="341"/>
    </location>
</feature>
<feature type="transmembrane region" description="Helical" evidence="1">
    <location>
        <begin position="260"/>
        <end position="280"/>
    </location>
</feature>
<keyword evidence="1" id="KW-0812">Transmembrane</keyword>
<sequence>MTAAAPGSSPAEIRSLTGLRGLAALYVVIFHANGFWKFPDPVRPFIHHGYMAVDLFFILSGFVMAMTYAHMFEDGFCFKKFKHFLVLRLVRIYPLFALMTVLTAILIVTVLAPTYRFEDLPLALLPNFTLTQVWGLSNSIVPQAWSISAEWAAYLLFPPGVWLALKVSRRWTVLGLLASFAVLGAIAYGPHWIAETPLRGRHGPLDIVSSYALGTTLRCLASFYIGLVAWRFKDLIPARAAGVLFLLALLLLSMKGSDLILVGVFGVLIMALSHDTGWVARLMQVRWVYWLGGISYALYLIHDIVQKIIFQSFPGWGLSGALPKWGWVIVSVTVSIALAALSHYQFEKPSRTWFRRLIKNPPASKPREVLTPAE</sequence>
<evidence type="ECO:0000259" key="2">
    <source>
        <dbReference type="Pfam" id="PF01757"/>
    </source>
</evidence>
<feature type="transmembrane region" description="Helical" evidence="1">
    <location>
        <begin position="50"/>
        <end position="71"/>
    </location>
</feature>
<feature type="transmembrane region" description="Helical" evidence="1">
    <location>
        <begin position="287"/>
        <end position="305"/>
    </location>
</feature>
<feature type="transmembrane region" description="Helical" evidence="1">
    <location>
        <begin position="208"/>
        <end position="229"/>
    </location>
</feature>
<dbReference type="STRING" id="715226.ABI_23540"/>
<dbReference type="GO" id="GO:0000271">
    <property type="term" value="P:polysaccharide biosynthetic process"/>
    <property type="evidence" value="ECO:0007669"/>
    <property type="project" value="TreeGrafter"/>
</dbReference>
<dbReference type="PANTHER" id="PTHR23028">
    <property type="entry name" value="ACETYLTRANSFERASE"/>
    <property type="match status" value="1"/>
</dbReference>
<keyword evidence="1" id="KW-1133">Transmembrane helix</keyword>
<feature type="transmembrane region" description="Helical" evidence="1">
    <location>
        <begin position="144"/>
        <end position="164"/>
    </location>
</feature>
<name>F4QNN4_9CAUL</name>
<feature type="transmembrane region" description="Helical" evidence="1">
    <location>
        <begin position="325"/>
        <end position="346"/>
    </location>
</feature>
<gene>
    <name evidence="3" type="ORF">ABI_23540</name>
</gene>
<feature type="transmembrane region" description="Helical" evidence="1">
    <location>
        <begin position="236"/>
        <end position="254"/>
    </location>
</feature>
<dbReference type="Pfam" id="PF01757">
    <property type="entry name" value="Acyl_transf_3"/>
    <property type="match status" value="1"/>
</dbReference>
<dbReference type="EMBL" id="GL883078">
    <property type="protein sequence ID" value="EGF90942.1"/>
    <property type="molecule type" value="Genomic_DNA"/>
</dbReference>
<evidence type="ECO:0000256" key="1">
    <source>
        <dbReference type="SAM" id="Phobius"/>
    </source>
</evidence>
<dbReference type="PANTHER" id="PTHR23028:SF131">
    <property type="entry name" value="BLR2367 PROTEIN"/>
    <property type="match status" value="1"/>
</dbReference>
<dbReference type="GO" id="GO:0016747">
    <property type="term" value="F:acyltransferase activity, transferring groups other than amino-acyl groups"/>
    <property type="evidence" value="ECO:0007669"/>
    <property type="project" value="InterPro"/>
</dbReference>
<feature type="transmembrane region" description="Helical" evidence="1">
    <location>
        <begin position="92"/>
        <end position="115"/>
    </location>
</feature>
<feature type="transmembrane region" description="Helical" evidence="1">
    <location>
        <begin position="21"/>
        <end position="38"/>
    </location>
</feature>
<dbReference type="eggNOG" id="COG1835">
    <property type="taxonomic scope" value="Bacteria"/>
</dbReference>
<dbReference type="AlphaFoldDB" id="F4QNN4"/>
<keyword evidence="1" id="KW-0472">Membrane</keyword>
<protein>
    <submittedName>
        <fullName evidence="3">Protein 2 in picA locus</fullName>
    </submittedName>
</protein>
<evidence type="ECO:0000313" key="3">
    <source>
        <dbReference type="EMBL" id="EGF90942.1"/>
    </source>
</evidence>
<keyword evidence="4" id="KW-1185">Reference proteome</keyword>
<dbReference type="GO" id="GO:0016020">
    <property type="term" value="C:membrane"/>
    <property type="evidence" value="ECO:0007669"/>
    <property type="project" value="TreeGrafter"/>
</dbReference>
<dbReference type="HOGENOM" id="CLU_005679_2_1_5"/>
<dbReference type="InterPro" id="IPR050879">
    <property type="entry name" value="Acyltransferase_3"/>
</dbReference>
<feature type="transmembrane region" description="Helical" evidence="1">
    <location>
        <begin position="171"/>
        <end position="188"/>
    </location>
</feature>